<feature type="region of interest" description="Disordered" evidence="5">
    <location>
        <begin position="274"/>
        <end position="304"/>
    </location>
</feature>
<evidence type="ECO:0000256" key="1">
    <source>
        <dbReference type="ARBA" id="ARBA00004442"/>
    </source>
</evidence>
<gene>
    <name evidence="8" type="ORF">ACFSSB_11935</name>
</gene>
<keyword evidence="9" id="KW-1185">Reference proteome</keyword>
<proteinExistence type="predicted"/>
<dbReference type="CDD" id="cd07185">
    <property type="entry name" value="OmpA_C-like"/>
    <property type="match status" value="1"/>
</dbReference>
<dbReference type="RefSeq" id="WP_379904510.1">
    <property type="nucleotide sequence ID" value="NZ_JBHULM010000011.1"/>
</dbReference>
<evidence type="ECO:0000259" key="7">
    <source>
        <dbReference type="PROSITE" id="PS51123"/>
    </source>
</evidence>
<keyword evidence="6" id="KW-0812">Transmembrane</keyword>
<dbReference type="InterPro" id="IPR006665">
    <property type="entry name" value="OmpA-like"/>
</dbReference>
<dbReference type="PANTHER" id="PTHR30329">
    <property type="entry name" value="STATOR ELEMENT OF FLAGELLAR MOTOR COMPLEX"/>
    <property type="match status" value="1"/>
</dbReference>
<accession>A0ABW5K2H9</accession>
<dbReference type="Gene3D" id="3.30.1330.60">
    <property type="entry name" value="OmpA-like domain"/>
    <property type="match status" value="2"/>
</dbReference>
<dbReference type="InterPro" id="IPR036737">
    <property type="entry name" value="OmpA-like_sf"/>
</dbReference>
<dbReference type="InterPro" id="IPR006664">
    <property type="entry name" value="OMP_bac"/>
</dbReference>
<evidence type="ECO:0000313" key="9">
    <source>
        <dbReference type="Proteomes" id="UP001597467"/>
    </source>
</evidence>
<evidence type="ECO:0000313" key="8">
    <source>
        <dbReference type="EMBL" id="MFD2543031.1"/>
    </source>
</evidence>
<keyword evidence="2 4" id="KW-0472">Membrane</keyword>
<comment type="caution">
    <text evidence="8">The sequence shown here is derived from an EMBL/GenBank/DDBJ whole genome shotgun (WGS) entry which is preliminary data.</text>
</comment>
<evidence type="ECO:0000256" key="2">
    <source>
        <dbReference type="ARBA" id="ARBA00023136"/>
    </source>
</evidence>
<dbReference type="Pfam" id="PF00691">
    <property type="entry name" value="OmpA"/>
    <property type="match status" value="2"/>
</dbReference>
<reference evidence="9" key="1">
    <citation type="journal article" date="2019" name="Int. J. Syst. Evol. Microbiol.">
        <title>The Global Catalogue of Microorganisms (GCM) 10K type strain sequencing project: providing services to taxonomists for standard genome sequencing and annotation.</title>
        <authorList>
            <consortium name="The Broad Institute Genomics Platform"/>
            <consortium name="The Broad Institute Genome Sequencing Center for Infectious Disease"/>
            <person name="Wu L."/>
            <person name="Ma J."/>
        </authorList>
    </citation>
    <scope>NUCLEOTIDE SEQUENCE [LARGE SCALE GENOMIC DNA]</scope>
    <source>
        <strain evidence="9">KCTC 42808</strain>
    </source>
</reference>
<evidence type="ECO:0000256" key="5">
    <source>
        <dbReference type="SAM" id="MobiDB-lite"/>
    </source>
</evidence>
<dbReference type="InterPro" id="IPR050330">
    <property type="entry name" value="Bact_OuterMem_StrucFunc"/>
</dbReference>
<protein>
    <submittedName>
        <fullName evidence="8">OmpA family protein</fullName>
    </submittedName>
</protein>
<dbReference type="SUPFAM" id="SSF103088">
    <property type="entry name" value="OmpA-like"/>
    <property type="match status" value="2"/>
</dbReference>
<comment type="subcellular location">
    <subcellularLocation>
        <location evidence="1">Cell outer membrane</location>
    </subcellularLocation>
</comment>
<evidence type="ECO:0000256" key="3">
    <source>
        <dbReference type="ARBA" id="ARBA00023237"/>
    </source>
</evidence>
<evidence type="ECO:0000256" key="6">
    <source>
        <dbReference type="SAM" id="Phobius"/>
    </source>
</evidence>
<sequence length="304" mass="33529">MSKKTSYLLGILVTIGIGTLLNWWLCCNNEDLDYKNTEKTVVIEEVKKASLNAFVITDGDYVLKSSDNFNFKTSSFKIEVPVSEDLKKSVLGLKAYLDENRTKRVTVIGYYNSEETNHSAYPNLGLARANAVKNYLVSQGISSKNMDTNSGLKEALVANEKDVLFGPIDYKITTVSKDTTAEDEALQMACEDLRVNPLVLYFNTGKAQISLTTEQRQKIANISRCVDKLGVKVLVVGYTDNTGNAANNMVLGQQRSDFIKKYLVQNGILSTNIEASSKGPNEPIADNATKAGRAKNRRTVVTIN</sequence>
<dbReference type="PRINTS" id="PR01021">
    <property type="entry name" value="OMPADOMAIN"/>
</dbReference>
<organism evidence="8 9">
    <name type="scientific">Lacinutrix gracilariae</name>
    <dbReference type="NCBI Taxonomy" id="1747198"/>
    <lineage>
        <taxon>Bacteria</taxon>
        <taxon>Pseudomonadati</taxon>
        <taxon>Bacteroidota</taxon>
        <taxon>Flavobacteriia</taxon>
        <taxon>Flavobacteriales</taxon>
        <taxon>Flavobacteriaceae</taxon>
        <taxon>Lacinutrix</taxon>
    </lineage>
</organism>
<name>A0ABW5K2H9_9FLAO</name>
<dbReference type="PANTHER" id="PTHR30329:SF21">
    <property type="entry name" value="LIPOPROTEIN YIAD-RELATED"/>
    <property type="match status" value="1"/>
</dbReference>
<feature type="domain" description="OmpA-like" evidence="7">
    <location>
        <begin position="189"/>
        <end position="304"/>
    </location>
</feature>
<evidence type="ECO:0000256" key="4">
    <source>
        <dbReference type="PROSITE-ProRule" id="PRU00473"/>
    </source>
</evidence>
<keyword evidence="3" id="KW-0998">Cell outer membrane</keyword>
<dbReference type="Proteomes" id="UP001597467">
    <property type="component" value="Unassembled WGS sequence"/>
</dbReference>
<keyword evidence="6" id="KW-1133">Transmembrane helix</keyword>
<dbReference type="EMBL" id="JBHULM010000011">
    <property type="protein sequence ID" value="MFD2543031.1"/>
    <property type="molecule type" value="Genomic_DNA"/>
</dbReference>
<dbReference type="PROSITE" id="PS51123">
    <property type="entry name" value="OMPA_2"/>
    <property type="match status" value="1"/>
</dbReference>
<feature type="transmembrane region" description="Helical" evidence="6">
    <location>
        <begin position="7"/>
        <end position="25"/>
    </location>
</feature>